<protein>
    <submittedName>
        <fullName evidence="3">DGTPase</fullName>
    </submittedName>
</protein>
<dbReference type="InterPro" id="IPR027432">
    <property type="entry name" value="dGTP_triphosphohydrolase_C"/>
</dbReference>
<proteinExistence type="predicted"/>
<evidence type="ECO:0000256" key="1">
    <source>
        <dbReference type="ARBA" id="ARBA00022801"/>
    </source>
</evidence>
<keyword evidence="1" id="KW-0378">Hydrolase</keyword>
<dbReference type="Gene3D" id="1.10.3210.10">
    <property type="entry name" value="Hypothetical protein af1432"/>
    <property type="match status" value="1"/>
</dbReference>
<evidence type="ECO:0000313" key="3">
    <source>
        <dbReference type="EMBL" id="BDL44401.1"/>
    </source>
</evidence>
<feature type="domain" description="HD/PDEase" evidence="2">
    <location>
        <begin position="76"/>
        <end position="276"/>
    </location>
</feature>
<reference evidence="3" key="1">
    <citation type="submission" date="2022-06" db="EMBL/GenBank/DDBJ databases">
        <title>Akkermansia biwalacus sp. nov., an anaerobic mucin-degrading bacterium isolated from human intestine.</title>
        <authorList>
            <person name="Kobayashi Y."/>
            <person name="Inoue S."/>
            <person name="Kawahara T."/>
            <person name="Kohda N."/>
        </authorList>
    </citation>
    <scope>NUCLEOTIDE SEQUENCE</scope>
    <source>
        <strain evidence="3">WON2089</strain>
    </source>
</reference>
<evidence type="ECO:0000313" key="4">
    <source>
        <dbReference type="Proteomes" id="UP001062263"/>
    </source>
</evidence>
<organism evidence="3 4">
    <name type="scientific">Akkermansia biwaensis</name>
    <dbReference type="NCBI Taxonomy" id="2946555"/>
    <lineage>
        <taxon>Bacteria</taxon>
        <taxon>Pseudomonadati</taxon>
        <taxon>Verrucomicrobiota</taxon>
        <taxon>Verrucomicrobiia</taxon>
        <taxon>Verrucomicrobiales</taxon>
        <taxon>Akkermansiaceae</taxon>
        <taxon>Akkermansia</taxon>
    </lineage>
</organism>
<evidence type="ECO:0000259" key="2">
    <source>
        <dbReference type="SMART" id="SM00471"/>
    </source>
</evidence>
<dbReference type="PANTHER" id="PTHR11373:SF32">
    <property type="entry name" value="DEOXYGUANOSINETRIPHOSPHATE TRIPHOSPHOHYDROLASE"/>
    <property type="match status" value="1"/>
</dbReference>
<dbReference type="SMART" id="SM00471">
    <property type="entry name" value="HDc"/>
    <property type="match status" value="1"/>
</dbReference>
<dbReference type="Pfam" id="PF01966">
    <property type="entry name" value="HD"/>
    <property type="match status" value="1"/>
</dbReference>
<dbReference type="InterPro" id="IPR026875">
    <property type="entry name" value="PHydrolase_assoc_dom"/>
</dbReference>
<gene>
    <name evidence="3" type="primary">dgt</name>
    <name evidence="3" type="ORF">Abiwalacus_19750</name>
</gene>
<dbReference type="InterPro" id="IPR006261">
    <property type="entry name" value="dGTPase"/>
</dbReference>
<dbReference type="Pfam" id="PF13286">
    <property type="entry name" value="HD_assoc"/>
    <property type="match status" value="1"/>
</dbReference>
<dbReference type="Gene3D" id="1.10.3550.10">
    <property type="entry name" value="eoxyguanosinetriphosphate triphosphohydrolase domain-like"/>
    <property type="match status" value="1"/>
</dbReference>
<dbReference type="CDD" id="cd00077">
    <property type="entry name" value="HDc"/>
    <property type="match status" value="1"/>
</dbReference>
<dbReference type="RefSeq" id="WP_215437537.1">
    <property type="nucleotide sequence ID" value="NZ_AP025943.1"/>
</dbReference>
<name>A0ABM7ZI07_9BACT</name>
<keyword evidence="4" id="KW-1185">Reference proteome</keyword>
<dbReference type="PANTHER" id="PTHR11373">
    <property type="entry name" value="DEOXYNUCLEOSIDE TRIPHOSPHATE TRIPHOSPHOHYDROLASE"/>
    <property type="match status" value="1"/>
</dbReference>
<dbReference type="EMBL" id="AP025943">
    <property type="protein sequence ID" value="BDL44401.1"/>
    <property type="molecule type" value="Genomic_DNA"/>
</dbReference>
<dbReference type="SUPFAM" id="SSF109604">
    <property type="entry name" value="HD-domain/PDEase-like"/>
    <property type="match status" value="1"/>
</dbReference>
<dbReference type="InterPro" id="IPR050135">
    <property type="entry name" value="dGTPase-like"/>
</dbReference>
<dbReference type="NCBIfam" id="TIGR01353">
    <property type="entry name" value="dGTP_triPase"/>
    <property type="match status" value="1"/>
</dbReference>
<dbReference type="Proteomes" id="UP001062263">
    <property type="component" value="Chromosome"/>
</dbReference>
<sequence length="455" mass="50875">MLVSAPHALIIGNVPQKMNWEQLLSDARWGSSHQSTAAPQKHRSNYDRDYGRILFSSAFRRLQDKTQVFPLGRNDYVRTRLTHSLEVAHVGSSLGMLVGEWLAGKDALPAHIIPSDLATIVSTACLAHDIGNPPFGHSGEDAIETALSRHGLSHPFEGNAQGFRILTRTGDSMEGKGLKLTAAVLGAFMKYPCTQSYSFNVKQGFLSHPNTLECKKFGIGVQERGAAAFVASRLGLIPRTEAKGNDLCWCRHPLAFLMEAADDICYRIADIEDGFFSRILRFDHVMELFHPFLTLSQREYAEDLAVRREEDSCVHYMRALAIGRSIRAVVESFKVHEDRLLGGCLEKSLIDVSELATPLDRLYQDAIRDVYQTQDVIQVEAMGYKVLGELIDFFMEWVDNPGSGQARKVAILLQGTLLPADEESREKRLIHMLDYISGMTDSFALETYRKLTGIR</sequence>
<dbReference type="Gene3D" id="1.10.3410.10">
    <property type="entry name" value="putative deoxyguanosinetriphosphate triphosphohydrolase like domain"/>
    <property type="match status" value="1"/>
</dbReference>
<dbReference type="InterPro" id="IPR023293">
    <property type="entry name" value="dGTP_triP_hydro_central_sf"/>
</dbReference>
<accession>A0ABM7ZI07</accession>
<dbReference type="InterPro" id="IPR003607">
    <property type="entry name" value="HD/PDEase_dom"/>
</dbReference>
<dbReference type="InterPro" id="IPR006674">
    <property type="entry name" value="HD_domain"/>
</dbReference>